<comment type="similarity">
    <text evidence="1 6">Belongs to the protein prenyltransferase subunit alpha family.</text>
</comment>
<keyword evidence="4" id="KW-0677">Repeat</keyword>
<comment type="function">
    <text evidence="6">Catalyzes the transfer of a geranyl-geranyl moiety from geranyl-geranyl pyrophosphate to cysteines occuring in specific C-terminal amino acid sequences.</text>
</comment>
<comment type="caution">
    <text evidence="7">The sequence shown here is derived from an EMBL/GenBank/DDBJ whole genome shotgun (WGS) entry which is preliminary data.</text>
</comment>
<evidence type="ECO:0000256" key="2">
    <source>
        <dbReference type="ARBA" id="ARBA00022602"/>
    </source>
</evidence>
<evidence type="ECO:0000256" key="4">
    <source>
        <dbReference type="ARBA" id="ARBA00022737"/>
    </source>
</evidence>
<comment type="catalytic activity">
    <reaction evidence="5 6">
        <text>geranylgeranyl diphosphate + L-cysteinyl-[protein] = S-geranylgeranyl-L-cysteinyl-[protein] + diphosphate</text>
        <dbReference type="Rhea" id="RHEA:21240"/>
        <dbReference type="Rhea" id="RHEA-COMP:10131"/>
        <dbReference type="Rhea" id="RHEA-COMP:11537"/>
        <dbReference type="ChEBI" id="CHEBI:29950"/>
        <dbReference type="ChEBI" id="CHEBI:33019"/>
        <dbReference type="ChEBI" id="CHEBI:57533"/>
        <dbReference type="ChEBI" id="CHEBI:86021"/>
        <dbReference type="EC" id="2.5.1.60"/>
    </reaction>
</comment>
<organism evidence="7 8">
    <name type="scientific">Astathelohania contejeani</name>
    <dbReference type="NCBI Taxonomy" id="164912"/>
    <lineage>
        <taxon>Eukaryota</taxon>
        <taxon>Fungi</taxon>
        <taxon>Fungi incertae sedis</taxon>
        <taxon>Microsporidia</taxon>
        <taxon>Astathelohaniidae</taxon>
        <taxon>Astathelohania</taxon>
    </lineage>
</organism>
<reference evidence="7 8" key="1">
    <citation type="submission" date="2019-01" db="EMBL/GenBank/DDBJ databases">
        <title>Genomes sequencing and comparative genomics of infectious freshwater microsporidia, Cucumispora dikerogammari and Thelohania contejeani.</title>
        <authorList>
            <person name="Cormier A."/>
            <person name="Giraud I."/>
            <person name="Wattier R."/>
            <person name="Teixeira M."/>
            <person name="Grandjean F."/>
            <person name="Rigaud T."/>
            <person name="Cordaux R."/>
        </authorList>
    </citation>
    <scope>NUCLEOTIDE SEQUENCE [LARGE SCALE GENOMIC DNA]</scope>
    <source>
        <strain evidence="7">T1</strain>
        <tissue evidence="7">Spores</tissue>
    </source>
</reference>
<dbReference type="InterPro" id="IPR002088">
    <property type="entry name" value="Prenyl_trans_a"/>
</dbReference>
<evidence type="ECO:0000256" key="5">
    <source>
        <dbReference type="ARBA" id="ARBA00047658"/>
    </source>
</evidence>
<dbReference type="SUPFAM" id="SSF48439">
    <property type="entry name" value="Protein prenylyltransferase"/>
    <property type="match status" value="1"/>
</dbReference>
<keyword evidence="2 6" id="KW-0637">Prenyltransferase</keyword>
<dbReference type="PANTHER" id="PTHR11129">
    <property type="entry name" value="PROTEIN FARNESYLTRANSFERASE ALPHA SUBUNIT/RAB GERANYLGERANYL TRANSFERASE ALPHA SUBUNIT"/>
    <property type="match status" value="1"/>
</dbReference>
<protein>
    <recommendedName>
        <fullName evidence="6">Geranylgeranyl transferase type-2 subunit alpha</fullName>
        <ecNumber evidence="6">2.5.1.60</ecNumber>
    </recommendedName>
    <alternativeName>
        <fullName evidence="6">Geranylgeranyl transferase type II subunit alpha</fullName>
    </alternativeName>
</protein>
<evidence type="ECO:0000256" key="3">
    <source>
        <dbReference type="ARBA" id="ARBA00022679"/>
    </source>
</evidence>
<evidence type="ECO:0000256" key="6">
    <source>
        <dbReference type="RuleBase" id="RU367120"/>
    </source>
</evidence>
<evidence type="ECO:0000313" key="7">
    <source>
        <dbReference type="EMBL" id="KAF7682460.1"/>
    </source>
</evidence>
<evidence type="ECO:0000256" key="1">
    <source>
        <dbReference type="ARBA" id="ARBA00006734"/>
    </source>
</evidence>
<dbReference type="Pfam" id="PF01239">
    <property type="entry name" value="PPTA"/>
    <property type="match status" value="1"/>
</dbReference>
<keyword evidence="8" id="KW-1185">Reference proteome</keyword>
<keyword evidence="3 6" id="KW-0808">Transferase</keyword>
<proteinExistence type="inferred from homology"/>
<dbReference type="PROSITE" id="PS51147">
    <property type="entry name" value="PFTA"/>
    <property type="match status" value="1"/>
</dbReference>
<dbReference type="PANTHER" id="PTHR11129:SF2">
    <property type="entry name" value="GERANYLGERANYL TRANSFERASE TYPE-2 SUBUNIT ALPHA"/>
    <property type="match status" value="1"/>
</dbReference>
<dbReference type="GO" id="GO:0016740">
    <property type="term" value="F:transferase activity"/>
    <property type="evidence" value="ECO:0007669"/>
    <property type="project" value="UniProtKB-KW"/>
</dbReference>
<accession>A0ABQ7HWB8</accession>
<evidence type="ECO:0000313" key="8">
    <source>
        <dbReference type="Proteomes" id="UP001516464"/>
    </source>
</evidence>
<dbReference type="EC" id="2.5.1.60" evidence="6"/>
<dbReference type="Gene3D" id="1.25.40.120">
    <property type="entry name" value="Protein prenylyltransferase"/>
    <property type="match status" value="1"/>
</dbReference>
<name>A0ABQ7HWB8_9MICR</name>
<sequence>MPSIMINHGKEKNKATTEEEILLDKIKELKKYCSSDYNAMTELVKLMPDEYPIWNKMKDIFKNNFSDIKLIGESQLEINEKAIENNPKSYHAWYHRKYIIKELQKHDLDKILKREDILTKTLLSLDHRNCK</sequence>
<dbReference type="EMBL" id="SBIQ01000254">
    <property type="protein sequence ID" value="KAF7682460.1"/>
    <property type="molecule type" value="Genomic_DNA"/>
</dbReference>
<gene>
    <name evidence="7" type="primary">RGTA2</name>
    <name evidence="7" type="ORF">TCON_2311</name>
</gene>
<dbReference type="Proteomes" id="UP001516464">
    <property type="component" value="Unassembled WGS sequence"/>
</dbReference>